<keyword evidence="4" id="KW-0547">Nucleotide-binding</keyword>
<comment type="caution">
    <text evidence="9">The sequence shown here is derived from an EMBL/GenBank/DDBJ whole genome shotgun (WGS) entry which is preliminary data.</text>
</comment>
<name>A0A8X7SG64_BRACI</name>
<comment type="cofactor">
    <cofactor evidence="1">
        <name>Mg(2+)</name>
        <dbReference type="ChEBI" id="CHEBI:18420"/>
    </cofactor>
</comment>
<dbReference type="PROSITE" id="PS50102">
    <property type="entry name" value="RRM"/>
    <property type="match status" value="1"/>
</dbReference>
<evidence type="ECO:0000259" key="8">
    <source>
        <dbReference type="PROSITE" id="PS50102"/>
    </source>
</evidence>
<dbReference type="PROSITE" id="PS00455">
    <property type="entry name" value="AMP_BINDING"/>
    <property type="match status" value="1"/>
</dbReference>
<feature type="domain" description="RRM" evidence="8">
    <location>
        <begin position="760"/>
        <end position="837"/>
    </location>
</feature>
<reference evidence="9 10" key="1">
    <citation type="submission" date="2020-02" db="EMBL/GenBank/DDBJ databases">
        <authorList>
            <person name="Ma Q."/>
            <person name="Huang Y."/>
            <person name="Song X."/>
            <person name="Pei D."/>
        </authorList>
    </citation>
    <scope>NUCLEOTIDE SEQUENCE [LARGE SCALE GENOMIC DNA]</scope>
    <source>
        <strain evidence="9">Sxm20200214</strain>
        <tissue evidence="9">Leaf</tissue>
    </source>
</reference>
<keyword evidence="3" id="KW-0436">Ligase</keyword>
<evidence type="ECO:0000256" key="2">
    <source>
        <dbReference type="ARBA" id="ARBA00006432"/>
    </source>
</evidence>
<evidence type="ECO:0000256" key="6">
    <source>
        <dbReference type="ARBA" id="ARBA00022842"/>
    </source>
</evidence>
<evidence type="ECO:0000256" key="5">
    <source>
        <dbReference type="ARBA" id="ARBA00022840"/>
    </source>
</evidence>
<dbReference type="InterPro" id="IPR042099">
    <property type="entry name" value="ANL_N_sf"/>
</dbReference>
<keyword evidence="10" id="KW-1185">Reference proteome</keyword>
<evidence type="ECO:0000256" key="3">
    <source>
        <dbReference type="ARBA" id="ARBA00022598"/>
    </source>
</evidence>
<comment type="similarity">
    <text evidence="2">Belongs to the ATP-dependent AMP-binding enzyme family.</text>
</comment>
<dbReference type="InterPro" id="IPR012677">
    <property type="entry name" value="Nucleotide-bd_a/b_plait_sf"/>
</dbReference>
<accession>A0A8X7SG64</accession>
<dbReference type="FunFam" id="3.30.70.330:FF:000467">
    <property type="entry name" value="Cell wall integrity protein scw1"/>
    <property type="match status" value="1"/>
</dbReference>
<dbReference type="SMART" id="SM00360">
    <property type="entry name" value="RRM"/>
    <property type="match status" value="1"/>
</dbReference>
<dbReference type="InterPro" id="IPR020845">
    <property type="entry name" value="AMP-binding_CS"/>
</dbReference>
<dbReference type="Pfam" id="PF00501">
    <property type="entry name" value="AMP-binding"/>
    <property type="match status" value="1"/>
</dbReference>
<keyword evidence="7" id="KW-0694">RNA-binding</keyword>
<dbReference type="InterPro" id="IPR000873">
    <property type="entry name" value="AMP-dep_synth/lig_dom"/>
</dbReference>
<dbReference type="Pfam" id="PF13193">
    <property type="entry name" value="AMP-binding_C"/>
    <property type="match status" value="1"/>
</dbReference>
<dbReference type="FunFam" id="3.30.300.30:FF:000007">
    <property type="entry name" value="4-coumarate--CoA ligase 2"/>
    <property type="match status" value="1"/>
</dbReference>
<dbReference type="Gene3D" id="3.30.70.330">
    <property type="match status" value="2"/>
</dbReference>
<dbReference type="InterPro" id="IPR000504">
    <property type="entry name" value="RRM_dom"/>
</dbReference>
<dbReference type="GO" id="GO:0005524">
    <property type="term" value="F:ATP binding"/>
    <property type="evidence" value="ECO:0007669"/>
    <property type="project" value="UniProtKB-KW"/>
</dbReference>
<keyword evidence="5" id="KW-0067">ATP-binding</keyword>
<dbReference type="Pfam" id="PF00076">
    <property type="entry name" value="RRM_1"/>
    <property type="match status" value="1"/>
</dbReference>
<organism evidence="9 10">
    <name type="scientific">Brassica carinata</name>
    <name type="common">Ethiopian mustard</name>
    <name type="synonym">Abyssinian cabbage</name>
    <dbReference type="NCBI Taxonomy" id="52824"/>
    <lineage>
        <taxon>Eukaryota</taxon>
        <taxon>Viridiplantae</taxon>
        <taxon>Streptophyta</taxon>
        <taxon>Embryophyta</taxon>
        <taxon>Tracheophyta</taxon>
        <taxon>Spermatophyta</taxon>
        <taxon>Magnoliopsida</taxon>
        <taxon>eudicotyledons</taxon>
        <taxon>Gunneridae</taxon>
        <taxon>Pentapetalae</taxon>
        <taxon>rosids</taxon>
        <taxon>malvids</taxon>
        <taxon>Brassicales</taxon>
        <taxon>Brassicaceae</taxon>
        <taxon>Brassiceae</taxon>
        <taxon>Brassica</taxon>
    </lineage>
</organism>
<evidence type="ECO:0000256" key="1">
    <source>
        <dbReference type="ARBA" id="ARBA00001946"/>
    </source>
</evidence>
<protein>
    <recommendedName>
        <fullName evidence="8">RRM domain-containing protein</fullName>
    </recommendedName>
</protein>
<dbReference type="SUPFAM" id="SSF54928">
    <property type="entry name" value="RNA-binding domain, RBD"/>
    <property type="match status" value="1"/>
</dbReference>
<evidence type="ECO:0000256" key="7">
    <source>
        <dbReference type="PROSITE-ProRule" id="PRU00176"/>
    </source>
</evidence>
<dbReference type="Gene3D" id="3.40.50.12780">
    <property type="entry name" value="N-terminal domain of ligase-like"/>
    <property type="match status" value="1"/>
</dbReference>
<dbReference type="InterPro" id="IPR035979">
    <property type="entry name" value="RBD_domain_sf"/>
</dbReference>
<keyword evidence="6" id="KW-0460">Magnesium</keyword>
<dbReference type="AlphaFoldDB" id="A0A8X7SG64"/>
<dbReference type="CDD" id="cd05904">
    <property type="entry name" value="4CL"/>
    <property type="match status" value="1"/>
</dbReference>
<proteinExistence type="inferred from homology"/>
<dbReference type="OrthoDB" id="431169at2759"/>
<dbReference type="InterPro" id="IPR025110">
    <property type="entry name" value="AMP-bd_C"/>
</dbReference>
<evidence type="ECO:0000256" key="4">
    <source>
        <dbReference type="ARBA" id="ARBA00022741"/>
    </source>
</evidence>
<gene>
    <name evidence="9" type="ORF">Bca52824_026202</name>
</gene>
<sequence length="851" mass="93731">MAFRQQEALSLTKKTDQDPSQDLIFRSKLPDISIPNHLPLTDYIFQKFSGHGDGDSTTTCLIDGVTGRTFTYADVQITLRRIAAGIYGLGIRHGDTVMLLLPNSPEFALSFLAVVDLGAVSTSANPLFTQTEIAKQAKGSAAKMIITKPCYVHKLTNLQRLGVVIVCVDDGNDVVSLADGCVSFTELTQADETKLPKPEISPEDTVSIPYSSGTTGLPKGVMITHKGLVTSVAQKVDGENPNLNFTGDDVIICFLPMFHTFTHSSLMLSAMRTGAAFLILPRFELNLVMELIQRYKVTVVPVVPPVVLAFVKSPETEKYDLSSVRMMLSGAATLKKELEDAVRLKLPNAIFGQSYGMTEAGTVANSLAFAKNPFKTKSGSCGTVIRNAEMKVVDTISGVSLPRNKPGEICIRGDQLMTGYLNDPEATARTIDKDGWLHTGDIGFVDEDDEIFIVDRLKELIKFKGYQVAPAELEALLISHPYIEDAAVVAMTDEVANEVPVAFVVKSEGYHITEEDVKNFVNKQVVHYKRIKMVFFVKAIPKSASGKLLRKVLRAKLGDARIHGLRQDPTHTKIGDLHVLGRVSQEFRRFDVAVNDVTAMKLRTIFIAGLPDDVKERELLNLLRWLPGYETSQVNFKGEKPMGFALFSTHLVFDAESKSVIHTEMAKKNHFVKRGIVGDSNAYDQSKQLRLVVVTAHILFIVRLPSSLHHHLQYMAPAPPPYDPYAGYHAPPVPVPPPTPIAAPSSYVPVQNIKDNPPCNTLFIGNLGENINEEDLRSLLSSQPGFKQMKILRQERHTVCFIEFEDVNSATNIHNNLQDAVIPSSGSVGMRIQYPLITHCTCVLLYSSMAC</sequence>
<dbReference type="SUPFAM" id="SSF56801">
    <property type="entry name" value="Acetyl-CoA synthetase-like"/>
    <property type="match status" value="1"/>
</dbReference>
<dbReference type="PANTHER" id="PTHR24096:SF390">
    <property type="entry name" value="(RAPE) HYPOTHETICAL PROTEIN"/>
    <property type="match status" value="1"/>
</dbReference>
<dbReference type="GO" id="GO:0016207">
    <property type="term" value="F:4-coumarate-CoA ligase activity"/>
    <property type="evidence" value="ECO:0007669"/>
    <property type="project" value="TreeGrafter"/>
</dbReference>
<dbReference type="GO" id="GO:0003723">
    <property type="term" value="F:RNA binding"/>
    <property type="evidence" value="ECO:0007669"/>
    <property type="project" value="UniProtKB-UniRule"/>
</dbReference>
<evidence type="ECO:0000313" key="9">
    <source>
        <dbReference type="EMBL" id="KAG2306454.1"/>
    </source>
</evidence>
<dbReference type="EMBL" id="JAAMPC010000006">
    <property type="protein sequence ID" value="KAG2306454.1"/>
    <property type="molecule type" value="Genomic_DNA"/>
</dbReference>
<dbReference type="PANTHER" id="PTHR24096">
    <property type="entry name" value="LONG-CHAIN-FATTY-ACID--COA LIGASE"/>
    <property type="match status" value="1"/>
</dbReference>
<dbReference type="InterPro" id="IPR045851">
    <property type="entry name" value="AMP-bd_C_sf"/>
</dbReference>
<dbReference type="FunFam" id="3.40.50.12780:FF:000003">
    <property type="entry name" value="Long-chain-fatty-acid--CoA ligase FadD"/>
    <property type="match status" value="1"/>
</dbReference>
<evidence type="ECO:0000313" key="10">
    <source>
        <dbReference type="Proteomes" id="UP000886595"/>
    </source>
</evidence>
<dbReference type="Proteomes" id="UP000886595">
    <property type="component" value="Unassembled WGS sequence"/>
</dbReference>
<dbReference type="Gene3D" id="3.30.300.30">
    <property type="match status" value="1"/>
</dbReference>